<reference evidence="1 2" key="1">
    <citation type="journal article" date="2019" name="Nat. Ecol. Evol.">
        <title>Megaphylogeny resolves global patterns of mushroom evolution.</title>
        <authorList>
            <person name="Varga T."/>
            <person name="Krizsan K."/>
            <person name="Foldi C."/>
            <person name="Dima B."/>
            <person name="Sanchez-Garcia M."/>
            <person name="Sanchez-Ramirez S."/>
            <person name="Szollosi G.J."/>
            <person name="Szarkandi J.G."/>
            <person name="Papp V."/>
            <person name="Albert L."/>
            <person name="Andreopoulos W."/>
            <person name="Angelini C."/>
            <person name="Antonin V."/>
            <person name="Barry K.W."/>
            <person name="Bougher N.L."/>
            <person name="Buchanan P."/>
            <person name="Buyck B."/>
            <person name="Bense V."/>
            <person name="Catcheside P."/>
            <person name="Chovatia M."/>
            <person name="Cooper J."/>
            <person name="Damon W."/>
            <person name="Desjardin D."/>
            <person name="Finy P."/>
            <person name="Geml J."/>
            <person name="Haridas S."/>
            <person name="Hughes K."/>
            <person name="Justo A."/>
            <person name="Karasinski D."/>
            <person name="Kautmanova I."/>
            <person name="Kiss B."/>
            <person name="Kocsube S."/>
            <person name="Kotiranta H."/>
            <person name="LaButti K.M."/>
            <person name="Lechner B.E."/>
            <person name="Liimatainen K."/>
            <person name="Lipzen A."/>
            <person name="Lukacs Z."/>
            <person name="Mihaltcheva S."/>
            <person name="Morgado L.N."/>
            <person name="Niskanen T."/>
            <person name="Noordeloos M.E."/>
            <person name="Ohm R.A."/>
            <person name="Ortiz-Santana B."/>
            <person name="Ovrebo C."/>
            <person name="Racz N."/>
            <person name="Riley R."/>
            <person name="Savchenko A."/>
            <person name="Shiryaev A."/>
            <person name="Soop K."/>
            <person name="Spirin V."/>
            <person name="Szebenyi C."/>
            <person name="Tomsovsky M."/>
            <person name="Tulloss R.E."/>
            <person name="Uehling J."/>
            <person name="Grigoriev I.V."/>
            <person name="Vagvolgyi C."/>
            <person name="Papp T."/>
            <person name="Martin F.M."/>
            <person name="Miettinen O."/>
            <person name="Hibbett D.S."/>
            <person name="Nagy L.G."/>
        </authorList>
    </citation>
    <scope>NUCLEOTIDE SEQUENCE [LARGE SCALE GENOMIC DNA]</scope>
    <source>
        <strain evidence="1 2">NL-1719</strain>
    </source>
</reference>
<protein>
    <submittedName>
        <fullName evidence="1">Uncharacterized protein</fullName>
    </submittedName>
</protein>
<name>A0ACD3B475_9AGAR</name>
<evidence type="ECO:0000313" key="2">
    <source>
        <dbReference type="Proteomes" id="UP000308600"/>
    </source>
</evidence>
<sequence length="70" mass="7647">MTRRVRKESITPASCIPQRQNSCPAITTGLSSCMDRGCASTAMSTIPSRSCTFLRAFFGFGLSFWVMSDS</sequence>
<dbReference type="Proteomes" id="UP000308600">
    <property type="component" value="Unassembled WGS sequence"/>
</dbReference>
<gene>
    <name evidence="1" type="ORF">BDN72DRAFT_293344</name>
</gene>
<organism evidence="1 2">
    <name type="scientific">Pluteus cervinus</name>
    <dbReference type="NCBI Taxonomy" id="181527"/>
    <lineage>
        <taxon>Eukaryota</taxon>
        <taxon>Fungi</taxon>
        <taxon>Dikarya</taxon>
        <taxon>Basidiomycota</taxon>
        <taxon>Agaricomycotina</taxon>
        <taxon>Agaricomycetes</taxon>
        <taxon>Agaricomycetidae</taxon>
        <taxon>Agaricales</taxon>
        <taxon>Pluteineae</taxon>
        <taxon>Pluteaceae</taxon>
        <taxon>Pluteus</taxon>
    </lineage>
</organism>
<accession>A0ACD3B475</accession>
<dbReference type="EMBL" id="ML208282">
    <property type="protein sequence ID" value="TFK72692.1"/>
    <property type="molecule type" value="Genomic_DNA"/>
</dbReference>
<keyword evidence="2" id="KW-1185">Reference proteome</keyword>
<evidence type="ECO:0000313" key="1">
    <source>
        <dbReference type="EMBL" id="TFK72692.1"/>
    </source>
</evidence>
<proteinExistence type="predicted"/>